<sequence>MSHKDPKTAKNAEPAPRESRGPAIVSIGEYRIRREIPSVLPAFEAWCREKNFDVRGDELKARITAFLGHYARHNRNSDITFLNVQAFAATLDELMFFGKTNDFLDMTHVFGAYLEFLHTTGTWGGTHEQFVQLDTYFKCFSFPRFEPSYSPIPELQAAIITVPKLSEDEVTEVIGKLPVARRVLSFLKWLGPRREITSLKVLNKKHVQEAAAALDVDAVPVSGALPVGGQPTSGPVLFKSAAGVGRLELYWDALVGAGLIELSASRAYPSPEAIGFLEDPSANLVEVVRTIARNMYGAFSQEVSDRYQEMEMGYLTRYFLLEAAVEPINVEVLKHPVRGLPDLDPRGEPDIIAIAWRRLERLRDEGLVEIGSCLSIPPALLKPLVLELAKASEVAVRFKDPADEAAAFDNYPPA</sequence>
<protein>
    <recommendedName>
        <fullName evidence="4">DUF1819 family protein</fullName>
    </recommendedName>
</protein>
<dbReference type="Proteomes" id="UP000766570">
    <property type="component" value="Unassembled WGS sequence"/>
</dbReference>
<evidence type="ECO:0000256" key="1">
    <source>
        <dbReference type="SAM" id="MobiDB-lite"/>
    </source>
</evidence>
<evidence type="ECO:0008006" key="4">
    <source>
        <dbReference type="Google" id="ProtNLM"/>
    </source>
</evidence>
<accession>A0ABS4W7P7</accession>
<reference evidence="2 3" key="1">
    <citation type="submission" date="2021-03" db="EMBL/GenBank/DDBJ databases">
        <title>Sequencing the genomes of 1000 actinobacteria strains.</title>
        <authorList>
            <person name="Klenk H.-P."/>
        </authorList>
    </citation>
    <scope>NUCLEOTIDE SEQUENCE [LARGE SCALE GENOMIC DNA]</scope>
    <source>
        <strain evidence="2 3">DSM 15454</strain>
    </source>
</reference>
<comment type="caution">
    <text evidence="2">The sequence shown here is derived from an EMBL/GenBank/DDBJ whole genome shotgun (WGS) entry which is preliminary data.</text>
</comment>
<evidence type="ECO:0000313" key="3">
    <source>
        <dbReference type="Proteomes" id="UP000766570"/>
    </source>
</evidence>
<keyword evidence="3" id="KW-1185">Reference proteome</keyword>
<evidence type="ECO:0000313" key="2">
    <source>
        <dbReference type="EMBL" id="MBP2372232.1"/>
    </source>
</evidence>
<name>A0ABS4W7P7_9MICC</name>
<gene>
    <name evidence="2" type="ORF">JOF46_000144</name>
</gene>
<dbReference type="EMBL" id="JAGIOE010000001">
    <property type="protein sequence ID" value="MBP2372232.1"/>
    <property type="molecule type" value="Genomic_DNA"/>
</dbReference>
<organism evidence="2 3">
    <name type="scientific">Paeniglutamicibacter psychrophenolicus</name>
    <dbReference type="NCBI Taxonomy" id="257454"/>
    <lineage>
        <taxon>Bacteria</taxon>
        <taxon>Bacillati</taxon>
        <taxon>Actinomycetota</taxon>
        <taxon>Actinomycetes</taxon>
        <taxon>Micrococcales</taxon>
        <taxon>Micrococcaceae</taxon>
        <taxon>Paeniglutamicibacter</taxon>
    </lineage>
</organism>
<dbReference type="RefSeq" id="WP_209905578.1">
    <property type="nucleotide sequence ID" value="NZ_BAAAMI010000009.1"/>
</dbReference>
<proteinExistence type="predicted"/>
<feature type="region of interest" description="Disordered" evidence="1">
    <location>
        <begin position="1"/>
        <end position="20"/>
    </location>
</feature>